<comment type="caution">
    <text evidence="1">The sequence shown here is derived from an EMBL/GenBank/DDBJ whole genome shotgun (WGS) entry which is preliminary data.</text>
</comment>
<keyword evidence="2" id="KW-1185">Reference proteome</keyword>
<evidence type="ECO:0000313" key="1">
    <source>
        <dbReference type="EMBL" id="MBA8807031.1"/>
    </source>
</evidence>
<protein>
    <submittedName>
        <fullName evidence="1">Uncharacterized protein</fullName>
    </submittedName>
</protein>
<dbReference type="Proteomes" id="UP000540568">
    <property type="component" value="Unassembled WGS sequence"/>
</dbReference>
<dbReference type="EMBL" id="JACGWV010000001">
    <property type="protein sequence ID" value="MBA8807031.1"/>
    <property type="molecule type" value="Genomic_DNA"/>
</dbReference>
<proteinExistence type="predicted"/>
<dbReference type="AlphaFoldDB" id="A0A7W3J667"/>
<dbReference type="RefSeq" id="WP_182614666.1">
    <property type="nucleotide sequence ID" value="NZ_BAAATF010000002.1"/>
</dbReference>
<name>A0A7W3J667_9MICO</name>
<accession>A0A7W3J667</accession>
<evidence type="ECO:0000313" key="2">
    <source>
        <dbReference type="Proteomes" id="UP000540568"/>
    </source>
</evidence>
<gene>
    <name evidence="1" type="ORF">FHX71_000973</name>
</gene>
<organism evidence="1 2">
    <name type="scientific">Promicromonospora sukumoe</name>
    <dbReference type="NCBI Taxonomy" id="88382"/>
    <lineage>
        <taxon>Bacteria</taxon>
        <taxon>Bacillati</taxon>
        <taxon>Actinomycetota</taxon>
        <taxon>Actinomycetes</taxon>
        <taxon>Micrococcales</taxon>
        <taxon>Promicromonosporaceae</taxon>
        <taxon>Promicromonospora</taxon>
    </lineage>
</organism>
<sequence>MGIDVALFRVTRKGTSPRRRKLELLDFYVDRNEEFTTACAGSDLPMLTRAKPYGSLVLLSEEMEQFVEELRATAESDHPGFLAPILGLAERCASDRTTELHLDGD</sequence>
<reference evidence="1 2" key="1">
    <citation type="submission" date="2020-07" db="EMBL/GenBank/DDBJ databases">
        <title>Sequencing the genomes of 1000 actinobacteria strains.</title>
        <authorList>
            <person name="Klenk H.-P."/>
        </authorList>
    </citation>
    <scope>NUCLEOTIDE SEQUENCE [LARGE SCALE GENOMIC DNA]</scope>
    <source>
        <strain evidence="1 2">DSM 44121</strain>
    </source>
</reference>